<gene>
    <name evidence="2" type="ORF">EW146_g8741</name>
</gene>
<name>A0A4V3XDC9_9AGAM</name>
<accession>A0A4V3XDC9</accession>
<dbReference type="InterPro" id="IPR032675">
    <property type="entry name" value="LRR_dom_sf"/>
</dbReference>
<comment type="caution">
    <text evidence="2">The sequence shown here is derived from an EMBL/GenBank/DDBJ whole genome shotgun (WGS) entry which is preliminary data.</text>
</comment>
<evidence type="ECO:0000259" key="1">
    <source>
        <dbReference type="Pfam" id="PF00646"/>
    </source>
</evidence>
<organism evidence="2 3">
    <name type="scientific">Bondarzewia mesenterica</name>
    <dbReference type="NCBI Taxonomy" id="1095465"/>
    <lineage>
        <taxon>Eukaryota</taxon>
        <taxon>Fungi</taxon>
        <taxon>Dikarya</taxon>
        <taxon>Basidiomycota</taxon>
        <taxon>Agaricomycotina</taxon>
        <taxon>Agaricomycetes</taxon>
        <taxon>Russulales</taxon>
        <taxon>Bondarzewiaceae</taxon>
        <taxon>Bondarzewia</taxon>
    </lineage>
</organism>
<evidence type="ECO:0000313" key="3">
    <source>
        <dbReference type="Proteomes" id="UP000310158"/>
    </source>
</evidence>
<proteinExistence type="predicted"/>
<dbReference type="InterPro" id="IPR001810">
    <property type="entry name" value="F-box_dom"/>
</dbReference>
<dbReference type="InterPro" id="IPR036047">
    <property type="entry name" value="F-box-like_dom_sf"/>
</dbReference>
<dbReference type="Gene3D" id="3.80.10.10">
    <property type="entry name" value="Ribonuclease Inhibitor"/>
    <property type="match status" value="1"/>
</dbReference>
<dbReference type="SUPFAM" id="SSF52047">
    <property type="entry name" value="RNI-like"/>
    <property type="match status" value="1"/>
</dbReference>
<sequence>MVSADNLNYDVLELIFAWLSGHDLAAVSQVSRSFLAGAIPRLYKTINFSLKQAKTYPRTMSPFAVVLAHPHLAIHVRRIDIRAVPSLHSQLKTQAHPEFLRDCLAAVAASKNLISFTCTPFHILPSFITPLQNKERLQTLRINASLATDQAEKLLHLTGLKSLTLEHASWIVVDSLPKWARSLQSTLTQLTLYMVADFNSCILDSTLPHLPKLRGLHIIGCPGVDHVDILRATVHTPLLESLAISTSEYRQYSQLPNSLVPLQHLRHLAIDSESHSHLATTTIPALWSSIFESLHLWAAPLTSVALRPTTRLSCDGLIKELIDMHGSTLKFLSLLNCTVSIESMADIAEKCTTLERLALPIADVRDVTGFRLALRKSPSIHTLVDVGDAHTTHGPRVSLTTEPVRHMMEEIPSLHKVVSENRHWTGQTGSDGVRVTLDRKKPGTSSHWFMPP</sequence>
<dbReference type="EMBL" id="SGPL01000646">
    <property type="protein sequence ID" value="THH09233.1"/>
    <property type="molecule type" value="Genomic_DNA"/>
</dbReference>
<dbReference type="OrthoDB" id="3005567at2759"/>
<protein>
    <recommendedName>
        <fullName evidence="1">F-box domain-containing protein</fullName>
    </recommendedName>
</protein>
<keyword evidence="3" id="KW-1185">Reference proteome</keyword>
<reference evidence="2 3" key="1">
    <citation type="submission" date="2019-02" db="EMBL/GenBank/DDBJ databases">
        <title>Genome sequencing of the rare red list fungi Bondarzewia mesenterica.</title>
        <authorList>
            <person name="Buettner E."/>
            <person name="Kellner H."/>
        </authorList>
    </citation>
    <scope>NUCLEOTIDE SEQUENCE [LARGE SCALE GENOMIC DNA]</scope>
    <source>
        <strain evidence="2 3">DSM 108281</strain>
    </source>
</reference>
<dbReference type="SUPFAM" id="SSF81383">
    <property type="entry name" value="F-box domain"/>
    <property type="match status" value="1"/>
</dbReference>
<dbReference type="CDD" id="cd09917">
    <property type="entry name" value="F-box_SF"/>
    <property type="match status" value="1"/>
</dbReference>
<evidence type="ECO:0000313" key="2">
    <source>
        <dbReference type="EMBL" id="THH09233.1"/>
    </source>
</evidence>
<dbReference type="AlphaFoldDB" id="A0A4V3XDC9"/>
<dbReference type="Proteomes" id="UP000310158">
    <property type="component" value="Unassembled WGS sequence"/>
</dbReference>
<feature type="domain" description="F-box" evidence="1">
    <location>
        <begin position="6"/>
        <end position="34"/>
    </location>
</feature>
<dbReference type="Pfam" id="PF00646">
    <property type="entry name" value="F-box"/>
    <property type="match status" value="1"/>
</dbReference>